<organism evidence="1 2">
    <name type="scientific">Deinococcus gobiensis (strain DSM 21396 / JCM 16679 / CGMCC 1.7299 / I-0)</name>
    <dbReference type="NCBI Taxonomy" id="745776"/>
    <lineage>
        <taxon>Bacteria</taxon>
        <taxon>Thermotogati</taxon>
        <taxon>Deinococcota</taxon>
        <taxon>Deinococci</taxon>
        <taxon>Deinococcales</taxon>
        <taxon>Deinococcaceae</taxon>
        <taxon>Deinococcus</taxon>
    </lineage>
</organism>
<dbReference type="Gene3D" id="3.40.50.300">
    <property type="entry name" value="P-loop containing nucleotide triphosphate hydrolases"/>
    <property type="match status" value="1"/>
</dbReference>
<protein>
    <recommendedName>
        <fullName evidence="3">AAA+ ATPase domain-containing protein</fullName>
    </recommendedName>
</protein>
<dbReference type="HOGENOM" id="CLU_488983_0_0_0"/>
<accession>H8H3L2</accession>
<sequence>MDLNERQRSFEAAARYVLEFSGNSAQNKLLGVSNSAKVIEGGLQLGVANLNAFSEQADQLLLICVIRFPPEDEVYFALQIREGLPALRQRLADMKRIGAASRSAEEAEPVEATVVPAGLFGQTVSHAEMYVAPGPLTYSNRNNLVAIYLNSDGLLYLRNKGFWDTLKMDLSIAAPAVVVDRVVFAVYPPEASARRSLLTREFIGYLARFVGPEKVQEVRVWPDTRALQPDMQRLPRTLSIDRILADVRSQGGYYPDRLVARYHAALNFQDHKHFVILAGISGTGKTKLALDYARAVHGVEGKDAEDPLLIVCPVRPDWTDPSGLLGYHDVLSGRYIVPPFLEALLLATAYPDAPVFVILDEMNLARVEYYLADVLSALESGAPLRLHQAGVPIQGSTGVEVPSSLTLPSNLFITGTINIDETTNALSDKVLDRAMLIDMSEVDLEGFLEQQASRLELAIAVQESRPLLLTVHGALAQHRMHFGYRTAAEFLRYLSFALPVTRQPATELLDDLLVQKVLIRLQGGEGQRSLLSTLKHHLAALPRSSDLLNRLESELNEYGSFQASR</sequence>
<evidence type="ECO:0008006" key="3">
    <source>
        <dbReference type="Google" id="ProtNLM"/>
    </source>
</evidence>
<geneLocation type="plasmid" evidence="1 2">
    <name>P4</name>
</geneLocation>
<keyword evidence="1" id="KW-0614">Plasmid</keyword>
<reference evidence="1 2" key="1">
    <citation type="journal article" date="2012" name="PLoS ONE">
        <title>Genome sequence and transcriptome analysis of the radioresistant bacterium Deinococcus gobiensis: insights into the extreme environmental adaptations.</title>
        <authorList>
            <person name="Yuan M."/>
            <person name="Chen M."/>
            <person name="Zhang W."/>
            <person name="Lu W."/>
            <person name="Wang J."/>
            <person name="Yang M."/>
            <person name="Zhao P."/>
            <person name="Tang R."/>
            <person name="Li X."/>
            <person name="Hao Y."/>
            <person name="Zhou Z."/>
            <person name="Zhan Y."/>
            <person name="Yu H."/>
            <person name="Teng C."/>
            <person name="Yan Y."/>
            <person name="Ping S."/>
            <person name="Wang Y."/>
            <person name="Lin M."/>
        </authorList>
    </citation>
    <scope>NUCLEOTIDE SEQUENCE [LARGE SCALE GENOMIC DNA]</scope>
    <source>
        <strain evidence="2">DSM 21396 / JCM 16679 / CGMCC 1.7299 / I-0</strain>
        <plasmid evidence="1">P4</plasmid>
    </source>
</reference>
<dbReference type="Proteomes" id="UP000007575">
    <property type="component" value="Plasmid P4"/>
</dbReference>
<evidence type="ECO:0000313" key="1">
    <source>
        <dbReference type="EMBL" id="AFD28109.1"/>
    </source>
</evidence>
<dbReference type="PATRIC" id="fig|745776.4.peg.4018"/>
<dbReference type="RefSeq" id="WP_014686919.1">
    <property type="nucleotide sequence ID" value="NC_017792.1"/>
</dbReference>
<dbReference type="SUPFAM" id="SSF52540">
    <property type="entry name" value="P-loop containing nucleoside triphosphate hydrolases"/>
    <property type="match status" value="1"/>
</dbReference>
<dbReference type="REBASE" id="45845">
    <property type="entry name" value="DgoI0McrBP"/>
</dbReference>
<keyword evidence="2" id="KW-1185">Reference proteome</keyword>
<dbReference type="OrthoDB" id="9781481at2"/>
<dbReference type="AlphaFoldDB" id="H8H3L2"/>
<name>H8H3L2_DEIGI</name>
<evidence type="ECO:0000313" key="2">
    <source>
        <dbReference type="Proteomes" id="UP000007575"/>
    </source>
</evidence>
<gene>
    <name evidence="1" type="ordered locus">DGo_PD0035</name>
</gene>
<dbReference type="EMBL" id="CP002195">
    <property type="protein sequence ID" value="AFD28109.1"/>
    <property type="molecule type" value="Genomic_DNA"/>
</dbReference>
<proteinExistence type="predicted"/>
<dbReference type="InterPro" id="IPR027417">
    <property type="entry name" value="P-loop_NTPase"/>
</dbReference>
<dbReference type="KEGG" id="dgo:DGo_PD0035"/>